<accession>A0A6G8AT36</accession>
<dbReference type="RefSeq" id="WP_166034241.1">
    <property type="nucleotide sequence ID" value="NZ_CP049887.1"/>
</dbReference>
<sequence length="267" mass="31262">MKINEQIIKKFSQKFNASQENLSTKYVFIGGTALMLLSLDSDFEEIRGTRDYDIVLLVQETEGNKELFEKIWEYIDEGRYDVFQSKEGVPQYYRFINPQNKNEYPEQLEFFSNSPEFMNGRKERFTPLHADDDVQSLSSIIMDEVYYNFILSQCKVIQNVNSVTELGLIVLKAKAYNDLLEKKKSDNKVSSKNIDKHKKDVIRVLEFIHPDNKCDLESFPMIKNDIALFINNLEANYTDEETIKVGSSIKTNLEEVRISLRNHFYLE</sequence>
<evidence type="ECO:0008006" key="3">
    <source>
        <dbReference type="Google" id="ProtNLM"/>
    </source>
</evidence>
<keyword evidence="2" id="KW-1185">Reference proteome</keyword>
<dbReference type="KEGG" id="vhy:G7082_05985"/>
<gene>
    <name evidence="1" type="ORF">G7082_05985</name>
</gene>
<evidence type="ECO:0000313" key="1">
    <source>
        <dbReference type="EMBL" id="QIL48093.1"/>
    </source>
</evidence>
<reference evidence="1 2" key="1">
    <citation type="submission" date="2020-03" db="EMBL/GenBank/DDBJ databases">
        <title>Vagococcus sp. nov., isolated from beetles.</title>
        <authorList>
            <person name="Hyun D.-W."/>
            <person name="Bae J.-W."/>
        </authorList>
    </citation>
    <scope>NUCLEOTIDE SEQUENCE [LARGE SCALE GENOMIC DNA]</scope>
    <source>
        <strain evidence="1 2">HDW17B</strain>
    </source>
</reference>
<protein>
    <recommendedName>
        <fullName evidence="3">Nucleotidyltransferase</fullName>
    </recommendedName>
</protein>
<evidence type="ECO:0000313" key="2">
    <source>
        <dbReference type="Proteomes" id="UP000501747"/>
    </source>
</evidence>
<dbReference type="AlphaFoldDB" id="A0A6G8AT36"/>
<name>A0A6G8AT36_9ENTE</name>
<dbReference type="Proteomes" id="UP000501747">
    <property type="component" value="Chromosome"/>
</dbReference>
<organism evidence="1 2">
    <name type="scientific">Vagococcus hydrophili</name>
    <dbReference type="NCBI Taxonomy" id="2714947"/>
    <lineage>
        <taxon>Bacteria</taxon>
        <taxon>Bacillati</taxon>
        <taxon>Bacillota</taxon>
        <taxon>Bacilli</taxon>
        <taxon>Lactobacillales</taxon>
        <taxon>Enterococcaceae</taxon>
        <taxon>Vagococcus</taxon>
    </lineage>
</organism>
<dbReference type="EMBL" id="CP049887">
    <property type="protein sequence ID" value="QIL48093.1"/>
    <property type="molecule type" value="Genomic_DNA"/>
</dbReference>
<proteinExistence type="predicted"/>